<evidence type="ECO:0000313" key="1">
    <source>
        <dbReference type="EMBL" id="KKL76424.1"/>
    </source>
</evidence>
<organism evidence="1">
    <name type="scientific">marine sediment metagenome</name>
    <dbReference type="NCBI Taxonomy" id="412755"/>
    <lineage>
        <taxon>unclassified sequences</taxon>
        <taxon>metagenomes</taxon>
        <taxon>ecological metagenomes</taxon>
    </lineage>
</organism>
<proteinExistence type="predicted"/>
<gene>
    <name evidence="1" type="ORF">LCGC14_2045040</name>
</gene>
<dbReference type="Gene3D" id="3.90.226.10">
    <property type="entry name" value="2-enoyl-CoA Hydratase, Chain A, domain 1"/>
    <property type="match status" value="1"/>
</dbReference>
<dbReference type="EMBL" id="LAZR01024049">
    <property type="protein sequence ID" value="KKL76424.1"/>
    <property type="molecule type" value="Genomic_DNA"/>
</dbReference>
<protein>
    <submittedName>
        <fullName evidence="1">Uncharacterized protein</fullName>
    </submittedName>
</protein>
<accession>A0A0F9EQU9</accession>
<feature type="non-terminal residue" evidence="1">
    <location>
        <position position="173"/>
    </location>
</feature>
<name>A0A0F9EQU9_9ZZZZ</name>
<reference evidence="1" key="1">
    <citation type="journal article" date="2015" name="Nature">
        <title>Complex archaea that bridge the gap between prokaryotes and eukaryotes.</title>
        <authorList>
            <person name="Spang A."/>
            <person name="Saw J.H."/>
            <person name="Jorgensen S.L."/>
            <person name="Zaremba-Niedzwiedzka K."/>
            <person name="Martijn J."/>
            <person name="Lind A.E."/>
            <person name="van Eijk R."/>
            <person name="Schleper C."/>
            <person name="Guy L."/>
            <person name="Ettema T.J."/>
        </authorList>
    </citation>
    <scope>NUCLEOTIDE SEQUENCE</scope>
</reference>
<dbReference type="AlphaFoldDB" id="A0A0F9EQU9"/>
<comment type="caution">
    <text evidence="1">The sequence shown here is derived from an EMBL/GenBank/DDBJ whole genome shotgun (WGS) entry which is preliminary data.</text>
</comment>
<sequence length="173" mass="18397">MNNQAANYLLSVHGDPWAIDMTRMRAYLNTLIVSDMSQEEAEERTGPVMVKLYDCEGVALADVGKAVPARNVGVHPELSVVEAVLESALKTRKTKRAIAVLPLLGPITQRSGMFTAFFGGTSTEKWGQAFDDLIASEQIGAVVIDGDSPGGSVAGVPELAEKISKARGTKPIV</sequence>